<name>A0A392RUH2_9FABA</name>
<comment type="caution">
    <text evidence="1">The sequence shown here is derived from an EMBL/GenBank/DDBJ whole genome shotgun (WGS) entry which is preliminary data.</text>
</comment>
<proteinExistence type="predicted"/>
<organism evidence="1 2">
    <name type="scientific">Trifolium medium</name>
    <dbReference type="NCBI Taxonomy" id="97028"/>
    <lineage>
        <taxon>Eukaryota</taxon>
        <taxon>Viridiplantae</taxon>
        <taxon>Streptophyta</taxon>
        <taxon>Embryophyta</taxon>
        <taxon>Tracheophyta</taxon>
        <taxon>Spermatophyta</taxon>
        <taxon>Magnoliopsida</taxon>
        <taxon>eudicotyledons</taxon>
        <taxon>Gunneridae</taxon>
        <taxon>Pentapetalae</taxon>
        <taxon>rosids</taxon>
        <taxon>fabids</taxon>
        <taxon>Fabales</taxon>
        <taxon>Fabaceae</taxon>
        <taxon>Papilionoideae</taxon>
        <taxon>50 kb inversion clade</taxon>
        <taxon>NPAAA clade</taxon>
        <taxon>Hologalegina</taxon>
        <taxon>IRL clade</taxon>
        <taxon>Trifolieae</taxon>
        <taxon>Trifolium</taxon>
    </lineage>
</organism>
<dbReference type="Proteomes" id="UP000265520">
    <property type="component" value="Unassembled WGS sequence"/>
</dbReference>
<evidence type="ECO:0000313" key="1">
    <source>
        <dbReference type="EMBL" id="MCI40263.1"/>
    </source>
</evidence>
<sequence length="29" mass="3182">VIADIDPNWYDAHATFYGVPSGAGTMHKF</sequence>
<reference evidence="1 2" key="1">
    <citation type="journal article" date="2018" name="Front. Plant Sci.">
        <title>Red Clover (Trifolium pratense) and Zigzag Clover (T. medium) - A Picture of Genomic Similarities and Differences.</title>
        <authorList>
            <person name="Dluhosova J."/>
            <person name="Istvanek J."/>
            <person name="Nedelnik J."/>
            <person name="Repkova J."/>
        </authorList>
    </citation>
    <scope>NUCLEOTIDE SEQUENCE [LARGE SCALE GENOMIC DNA]</scope>
    <source>
        <strain evidence="2">cv. 10/8</strain>
        <tissue evidence="1">Leaf</tissue>
    </source>
</reference>
<dbReference type="EMBL" id="LXQA010277713">
    <property type="protein sequence ID" value="MCI40263.1"/>
    <property type="molecule type" value="Genomic_DNA"/>
</dbReference>
<keyword evidence="2" id="KW-1185">Reference proteome</keyword>
<dbReference type="AlphaFoldDB" id="A0A392RUH2"/>
<evidence type="ECO:0000313" key="2">
    <source>
        <dbReference type="Proteomes" id="UP000265520"/>
    </source>
</evidence>
<accession>A0A392RUH2</accession>
<protein>
    <submittedName>
        <fullName evidence="1">Uncharacterized protein</fullName>
    </submittedName>
</protein>
<feature type="non-terminal residue" evidence="1">
    <location>
        <position position="1"/>
    </location>
</feature>